<keyword evidence="4" id="KW-0233">DNA recombination</keyword>
<evidence type="ECO:0000259" key="7">
    <source>
        <dbReference type="PROSITE" id="PS51736"/>
    </source>
</evidence>
<dbReference type="Pfam" id="PF02796">
    <property type="entry name" value="HTH_7"/>
    <property type="match status" value="1"/>
</dbReference>
<dbReference type="SUPFAM" id="SSF53041">
    <property type="entry name" value="Resolvase-like"/>
    <property type="match status" value="1"/>
</dbReference>
<dbReference type="PANTHER" id="PTHR30461">
    <property type="entry name" value="DNA-INVERTASE FROM LAMBDOID PROPHAGE"/>
    <property type="match status" value="1"/>
</dbReference>
<dbReference type="Gene3D" id="3.40.50.1390">
    <property type="entry name" value="Resolvase, N-terminal catalytic domain"/>
    <property type="match status" value="1"/>
</dbReference>
<dbReference type="InterPro" id="IPR006119">
    <property type="entry name" value="Resolv_N"/>
</dbReference>
<dbReference type="GO" id="GO:0000150">
    <property type="term" value="F:DNA strand exchange activity"/>
    <property type="evidence" value="ECO:0007669"/>
    <property type="project" value="InterPro"/>
</dbReference>
<keyword evidence="3" id="KW-0238">DNA-binding</keyword>
<evidence type="ECO:0000256" key="1">
    <source>
        <dbReference type="ARBA" id="ARBA00009913"/>
    </source>
</evidence>
<name>A0A4R0QX18_9BIFI</name>
<dbReference type="GO" id="GO:0003677">
    <property type="term" value="F:DNA binding"/>
    <property type="evidence" value="ECO:0007669"/>
    <property type="project" value="UniProtKB-KW"/>
</dbReference>
<dbReference type="Proteomes" id="UP000291289">
    <property type="component" value="Unassembled WGS sequence"/>
</dbReference>
<dbReference type="CDD" id="cd03768">
    <property type="entry name" value="SR_ResInv"/>
    <property type="match status" value="1"/>
</dbReference>
<dbReference type="Gene3D" id="1.10.10.60">
    <property type="entry name" value="Homeodomain-like"/>
    <property type="match status" value="1"/>
</dbReference>
<sequence length="193" mass="21591">MLVGYARVSTSDQNINRQIDLLAAAGVDTRNIYQEKITGTTRKRPELTRMLEELQPHDTVIIVELSRISRSTQDMLSIIEQIKTKGAFIKSLHDTWLDTTDENPMSAFLLTVMAALSQLERDQLSQRVKEGLESAKNHGKKLGCPSTANPQASAVTAMYTGGMKISEISKQTRLSRSTIYRILRSAHTTRVKD</sequence>
<protein>
    <submittedName>
        <fullName evidence="8">Recombinase family protein</fullName>
    </submittedName>
</protein>
<dbReference type="InterPro" id="IPR050639">
    <property type="entry name" value="SSR_resolvase"/>
</dbReference>
<dbReference type="RefSeq" id="WP_131284857.1">
    <property type="nucleotide sequence ID" value="NZ_RXLP01000025.1"/>
</dbReference>
<dbReference type="SMART" id="SM00857">
    <property type="entry name" value="Resolvase"/>
    <property type="match status" value="1"/>
</dbReference>
<proteinExistence type="inferred from homology"/>
<dbReference type="InterPro" id="IPR006118">
    <property type="entry name" value="Recombinase_CS"/>
</dbReference>
<dbReference type="PROSITE" id="PS51736">
    <property type="entry name" value="RECOMBINASES_3"/>
    <property type="match status" value="1"/>
</dbReference>
<evidence type="ECO:0000313" key="9">
    <source>
        <dbReference type="Proteomes" id="UP000291289"/>
    </source>
</evidence>
<dbReference type="OrthoDB" id="128993at2"/>
<organism evidence="8 9">
    <name type="scientific">Alloscardovia theropitheci</name>
    <dbReference type="NCBI Taxonomy" id="2496842"/>
    <lineage>
        <taxon>Bacteria</taxon>
        <taxon>Bacillati</taxon>
        <taxon>Actinomycetota</taxon>
        <taxon>Actinomycetes</taxon>
        <taxon>Bifidobacteriales</taxon>
        <taxon>Bifidobacteriaceae</taxon>
        <taxon>Alloscardovia</taxon>
    </lineage>
</organism>
<comment type="similarity">
    <text evidence="1">Belongs to the site-specific recombinase resolvase family.</text>
</comment>
<dbReference type="PROSITE" id="PS00397">
    <property type="entry name" value="RECOMBINASES_1"/>
    <property type="match status" value="1"/>
</dbReference>
<evidence type="ECO:0000256" key="2">
    <source>
        <dbReference type="ARBA" id="ARBA00022908"/>
    </source>
</evidence>
<evidence type="ECO:0000313" key="8">
    <source>
        <dbReference type="EMBL" id="TCD53911.1"/>
    </source>
</evidence>
<gene>
    <name evidence="8" type="ORF">EJ419_06220</name>
</gene>
<keyword evidence="9" id="KW-1185">Reference proteome</keyword>
<evidence type="ECO:0000256" key="4">
    <source>
        <dbReference type="ARBA" id="ARBA00023172"/>
    </source>
</evidence>
<evidence type="ECO:0000256" key="5">
    <source>
        <dbReference type="PIRSR" id="PIRSR606118-50"/>
    </source>
</evidence>
<dbReference type="InterPro" id="IPR036162">
    <property type="entry name" value="Resolvase-like_N_sf"/>
</dbReference>
<feature type="domain" description="Resolvase/invertase-type recombinase catalytic" evidence="7">
    <location>
        <begin position="1"/>
        <end position="139"/>
    </location>
</feature>
<dbReference type="GO" id="GO:0015074">
    <property type="term" value="P:DNA integration"/>
    <property type="evidence" value="ECO:0007669"/>
    <property type="project" value="UniProtKB-KW"/>
</dbReference>
<dbReference type="EMBL" id="RXLP01000025">
    <property type="protein sequence ID" value="TCD53911.1"/>
    <property type="molecule type" value="Genomic_DNA"/>
</dbReference>
<dbReference type="PANTHER" id="PTHR30461:SF26">
    <property type="entry name" value="RESOLVASE HOMOLOG YNEB"/>
    <property type="match status" value="1"/>
</dbReference>
<keyword evidence="2" id="KW-0229">DNA integration</keyword>
<comment type="caution">
    <text evidence="8">The sequence shown here is derived from an EMBL/GenBank/DDBJ whole genome shotgun (WGS) entry which is preliminary data.</text>
</comment>
<accession>A0A4R0QX18</accession>
<dbReference type="InterPro" id="IPR006120">
    <property type="entry name" value="Resolvase_HTH_dom"/>
</dbReference>
<dbReference type="AlphaFoldDB" id="A0A4R0QX18"/>
<feature type="active site" description="O-(5'-phospho-DNA)-serine intermediate" evidence="5 6">
    <location>
        <position position="9"/>
    </location>
</feature>
<reference evidence="8 9" key="1">
    <citation type="submission" date="2018-12" db="EMBL/GenBank/DDBJ databases">
        <title>Alloscrdovia theropitheci sp. nov: a novel taxon from the feces of the bleeding-herat monkey (Theropithecus geleda).</title>
        <authorList>
            <person name="Modesto M."/>
        </authorList>
    </citation>
    <scope>NUCLEOTIDE SEQUENCE [LARGE SCALE GENOMIC DNA]</scope>
    <source>
        <strain evidence="8 9">GLDI4/2</strain>
    </source>
</reference>
<dbReference type="Pfam" id="PF00239">
    <property type="entry name" value="Resolvase"/>
    <property type="match status" value="1"/>
</dbReference>
<evidence type="ECO:0000256" key="3">
    <source>
        <dbReference type="ARBA" id="ARBA00023125"/>
    </source>
</evidence>
<evidence type="ECO:0000256" key="6">
    <source>
        <dbReference type="PROSITE-ProRule" id="PRU10137"/>
    </source>
</evidence>